<proteinExistence type="inferred from homology"/>
<sequence>MAPPEAFNISRSQLTGPRNSTVLITGGSSGIGLQTAILLHDQLDNNVIILDRAAPHPSAPASLVSSPRFLYQQCDILSWKSQRAAFEAGFRKFGSIDAVFVNAGINEYGDQFFKDELDEEGLLREPDRRTLNVDLLAANDTTRLAIYYLKKNKNKKPDSSSKGGSGSGSGFSGSIVMTASLAGYLASAGAPLYSAAKHGIVGLMRALKNDTAKQGIAISVVAPGITLTDIIAGRKPGESLSDWAKRMRALGVPINDPAEIADAVVYLMGLGIDANGKGLLVQAGRVADVEAGIATSRNVWMGEEMLRLFRRGRNAPLFPNRL</sequence>
<dbReference type="GO" id="GO:0005737">
    <property type="term" value="C:cytoplasm"/>
    <property type="evidence" value="ECO:0007669"/>
    <property type="project" value="TreeGrafter"/>
</dbReference>
<protein>
    <recommendedName>
        <fullName evidence="6">NAD(P)-binding protein</fullName>
    </recommendedName>
</protein>
<keyword evidence="2" id="KW-0560">Oxidoreductase</keyword>
<dbReference type="PRINTS" id="PR00080">
    <property type="entry name" value="SDRFAMILY"/>
</dbReference>
<evidence type="ECO:0000313" key="4">
    <source>
        <dbReference type="EMBL" id="KAJ8986906.1"/>
    </source>
</evidence>
<dbReference type="PANTHER" id="PTHR44229:SF4">
    <property type="entry name" value="15-HYDROXYPROSTAGLANDIN DEHYDROGENASE [NAD(+)]"/>
    <property type="match status" value="1"/>
</dbReference>
<dbReference type="InterPro" id="IPR002347">
    <property type="entry name" value="SDR_fam"/>
</dbReference>
<comment type="similarity">
    <text evidence="1 3">Belongs to the short-chain dehydrogenases/reductases (SDR) family.</text>
</comment>
<evidence type="ECO:0000256" key="1">
    <source>
        <dbReference type="ARBA" id="ARBA00006484"/>
    </source>
</evidence>
<evidence type="ECO:0008006" key="6">
    <source>
        <dbReference type="Google" id="ProtNLM"/>
    </source>
</evidence>
<dbReference type="GO" id="GO:0016616">
    <property type="term" value="F:oxidoreductase activity, acting on the CH-OH group of donors, NAD or NADP as acceptor"/>
    <property type="evidence" value="ECO:0007669"/>
    <property type="project" value="TreeGrafter"/>
</dbReference>
<dbReference type="AlphaFoldDB" id="A0AAN6EMG6"/>
<reference evidence="4" key="1">
    <citation type="submission" date="2023-01" db="EMBL/GenBank/DDBJ databases">
        <title>Exophiala dermititidis isolated from Cystic Fibrosis Patient.</title>
        <authorList>
            <person name="Kurbessoian T."/>
            <person name="Crocker A."/>
            <person name="Murante D."/>
            <person name="Hogan D.A."/>
            <person name="Stajich J.E."/>
        </authorList>
    </citation>
    <scope>NUCLEOTIDE SEQUENCE</scope>
    <source>
        <strain evidence="4">Ex8</strain>
    </source>
</reference>
<dbReference type="Proteomes" id="UP001161757">
    <property type="component" value="Unassembled WGS sequence"/>
</dbReference>
<name>A0AAN6EMG6_EXODE</name>
<organism evidence="4 5">
    <name type="scientific">Exophiala dermatitidis</name>
    <name type="common">Black yeast-like fungus</name>
    <name type="synonym">Wangiella dermatitidis</name>
    <dbReference type="NCBI Taxonomy" id="5970"/>
    <lineage>
        <taxon>Eukaryota</taxon>
        <taxon>Fungi</taxon>
        <taxon>Dikarya</taxon>
        <taxon>Ascomycota</taxon>
        <taxon>Pezizomycotina</taxon>
        <taxon>Eurotiomycetes</taxon>
        <taxon>Chaetothyriomycetidae</taxon>
        <taxon>Chaetothyriales</taxon>
        <taxon>Herpotrichiellaceae</taxon>
        <taxon>Exophiala</taxon>
    </lineage>
</organism>
<dbReference type="PANTHER" id="PTHR44229">
    <property type="entry name" value="15-HYDROXYPROSTAGLANDIN DEHYDROGENASE [NAD(+)]"/>
    <property type="match status" value="1"/>
</dbReference>
<comment type="caution">
    <text evidence="4">The sequence shown here is derived from an EMBL/GenBank/DDBJ whole genome shotgun (WGS) entry which is preliminary data.</text>
</comment>
<accession>A0AAN6EMG6</accession>
<dbReference type="Gene3D" id="3.40.50.720">
    <property type="entry name" value="NAD(P)-binding Rossmann-like Domain"/>
    <property type="match status" value="1"/>
</dbReference>
<dbReference type="SUPFAM" id="SSF51735">
    <property type="entry name" value="NAD(P)-binding Rossmann-fold domains"/>
    <property type="match status" value="1"/>
</dbReference>
<dbReference type="InterPro" id="IPR036291">
    <property type="entry name" value="NAD(P)-bd_dom_sf"/>
</dbReference>
<evidence type="ECO:0000256" key="2">
    <source>
        <dbReference type="ARBA" id="ARBA00023002"/>
    </source>
</evidence>
<evidence type="ECO:0000256" key="3">
    <source>
        <dbReference type="RuleBase" id="RU000363"/>
    </source>
</evidence>
<dbReference type="PRINTS" id="PR00081">
    <property type="entry name" value="GDHRDH"/>
</dbReference>
<dbReference type="EMBL" id="JAJGCB010000030">
    <property type="protein sequence ID" value="KAJ8986906.1"/>
    <property type="molecule type" value="Genomic_DNA"/>
</dbReference>
<gene>
    <name evidence="4" type="ORF">HRR80_009031</name>
</gene>
<evidence type="ECO:0000313" key="5">
    <source>
        <dbReference type="Proteomes" id="UP001161757"/>
    </source>
</evidence>
<dbReference type="Pfam" id="PF00106">
    <property type="entry name" value="adh_short"/>
    <property type="match status" value="1"/>
</dbReference>